<evidence type="ECO:0000259" key="10">
    <source>
        <dbReference type="Pfam" id="PF02767"/>
    </source>
</evidence>
<dbReference type="Proteomes" id="UP000468327">
    <property type="component" value="Unassembled WGS sequence"/>
</dbReference>
<evidence type="ECO:0000313" key="11">
    <source>
        <dbReference type="EMBL" id="MVN14994.1"/>
    </source>
</evidence>
<comment type="subcellular location">
    <subcellularLocation>
        <location evidence="1">Cytoplasm</location>
    </subcellularLocation>
</comment>
<keyword evidence="8" id="KW-0238">DNA-binding</keyword>
<sequence length="351" mass="35493">MKVSVSRDTLKAAVAPAAKIAQRAGTADLACVLLDAKEGLAIEATDVNESSRCIVDALVDEPGCAMISAKMLSSIVGKLPDAAVEIEAGPASAVVRCGGAVYNVASLDPSRFPRFSAVQGGGSFSMSAAVLGSLFKQAAAFASRAASKPVLQGVLVEAGDGALKLTATDTYHAIVYEAAADTDGEVSAVMPAGFLSDIAKCPGRATVRVSGGKAIVEAEGMAMVTRLVEGQYPPFERVMQTEFDAAATFAVDDLAVALDRSMFADAVGAVEIACEGGTATVEGFAKDAGSFAEGVPCDGAVSIVCSPALLRRAVTSVGGGKVEIKTSGKLKPITVAGALGRAIVMPMRPSN</sequence>
<dbReference type="Pfam" id="PF00712">
    <property type="entry name" value="DNA_pol3_beta"/>
    <property type="match status" value="1"/>
</dbReference>
<evidence type="ECO:0000256" key="7">
    <source>
        <dbReference type="ARBA" id="ARBA00022932"/>
    </source>
</evidence>
<keyword evidence="7" id="KW-0239">DNA-directed DNA polymerase</keyword>
<evidence type="ECO:0000256" key="8">
    <source>
        <dbReference type="ARBA" id="ARBA00023125"/>
    </source>
</evidence>
<name>A0A6N8IGF9_9ACTN</name>
<evidence type="ECO:0000313" key="12">
    <source>
        <dbReference type="Proteomes" id="UP000468327"/>
    </source>
</evidence>
<dbReference type="GO" id="GO:0009360">
    <property type="term" value="C:DNA polymerase III complex"/>
    <property type="evidence" value="ECO:0007669"/>
    <property type="project" value="InterPro"/>
</dbReference>
<keyword evidence="6" id="KW-0235">DNA replication</keyword>
<dbReference type="RefSeq" id="WP_157005050.1">
    <property type="nucleotide sequence ID" value="NZ_DBEZYS010000012.1"/>
</dbReference>
<accession>A0A6N8IGF9</accession>
<dbReference type="InterPro" id="IPR022637">
    <property type="entry name" value="DNA_polIII_beta_cen"/>
</dbReference>
<dbReference type="SMART" id="SM00480">
    <property type="entry name" value="POL3Bc"/>
    <property type="match status" value="1"/>
</dbReference>
<dbReference type="InterPro" id="IPR046938">
    <property type="entry name" value="DNA_clamp_sf"/>
</dbReference>
<feature type="domain" description="DNA polymerase III beta sliding clamp central" evidence="10">
    <location>
        <begin position="129"/>
        <end position="233"/>
    </location>
</feature>
<dbReference type="GO" id="GO:0008408">
    <property type="term" value="F:3'-5' exonuclease activity"/>
    <property type="evidence" value="ECO:0007669"/>
    <property type="project" value="InterPro"/>
</dbReference>
<protein>
    <recommendedName>
        <fullName evidence="13">DNA polymerase III subunit beta</fullName>
    </recommendedName>
</protein>
<dbReference type="AlphaFoldDB" id="A0A6N8IGF9"/>
<dbReference type="GO" id="GO:0003677">
    <property type="term" value="F:DNA binding"/>
    <property type="evidence" value="ECO:0007669"/>
    <property type="project" value="UniProtKB-KW"/>
</dbReference>
<comment type="similarity">
    <text evidence="2">Belongs to the beta sliding clamp family.</text>
</comment>
<dbReference type="SUPFAM" id="SSF55979">
    <property type="entry name" value="DNA clamp"/>
    <property type="match status" value="2"/>
</dbReference>
<keyword evidence="5" id="KW-0548">Nucleotidyltransferase</keyword>
<dbReference type="Pfam" id="PF02767">
    <property type="entry name" value="DNA_pol3_beta_2"/>
    <property type="match status" value="1"/>
</dbReference>
<comment type="caution">
    <text evidence="11">The sequence shown here is derived from an EMBL/GenBank/DDBJ whole genome shotgun (WGS) entry which is preliminary data.</text>
</comment>
<keyword evidence="3" id="KW-0963">Cytoplasm</keyword>
<evidence type="ECO:0000256" key="5">
    <source>
        <dbReference type="ARBA" id="ARBA00022695"/>
    </source>
</evidence>
<dbReference type="InterPro" id="IPR022634">
    <property type="entry name" value="DNA_polIII_beta_N"/>
</dbReference>
<dbReference type="GO" id="GO:0006271">
    <property type="term" value="P:DNA strand elongation involved in DNA replication"/>
    <property type="evidence" value="ECO:0007669"/>
    <property type="project" value="TreeGrafter"/>
</dbReference>
<dbReference type="CDD" id="cd00140">
    <property type="entry name" value="beta_clamp"/>
    <property type="match status" value="1"/>
</dbReference>
<evidence type="ECO:0000256" key="3">
    <source>
        <dbReference type="ARBA" id="ARBA00022490"/>
    </source>
</evidence>
<dbReference type="EMBL" id="WPOC01000008">
    <property type="protein sequence ID" value="MVN14994.1"/>
    <property type="molecule type" value="Genomic_DNA"/>
</dbReference>
<reference evidence="11 12" key="1">
    <citation type="submission" date="2019-11" db="EMBL/GenBank/DDBJ databases">
        <title>Whole genome shotgun sequencing (WGS) data from Adlercreutzia equolifaciens ResAG-91, Eggerthella lenta MRI-F36, MRI-F37, MRI-F40, ResAG-49, ResAG-88, ResAG-121, ResAG-145, and Gordonibacter sp. ResAG-5, ResAG-26, ResAG-43, ResAG-50, ResAG-59.</title>
        <authorList>
            <person name="Stoll D.A."/>
            <person name="Danylec N."/>
            <person name="Franz C.M.A.P."/>
            <person name="Huch M."/>
        </authorList>
    </citation>
    <scope>NUCLEOTIDE SEQUENCE [LARGE SCALE GENOMIC DNA]</scope>
    <source>
        <strain evidence="11 12">ResAG-59</strain>
    </source>
</reference>
<evidence type="ECO:0000259" key="9">
    <source>
        <dbReference type="Pfam" id="PF00712"/>
    </source>
</evidence>
<dbReference type="GO" id="GO:0005737">
    <property type="term" value="C:cytoplasm"/>
    <property type="evidence" value="ECO:0007669"/>
    <property type="project" value="UniProtKB-SubCell"/>
</dbReference>
<dbReference type="PANTHER" id="PTHR30478">
    <property type="entry name" value="DNA POLYMERASE III SUBUNIT BETA"/>
    <property type="match status" value="1"/>
</dbReference>
<evidence type="ECO:0000256" key="4">
    <source>
        <dbReference type="ARBA" id="ARBA00022679"/>
    </source>
</evidence>
<dbReference type="PANTHER" id="PTHR30478:SF0">
    <property type="entry name" value="BETA SLIDING CLAMP"/>
    <property type="match status" value="1"/>
</dbReference>
<dbReference type="GO" id="GO:0003887">
    <property type="term" value="F:DNA-directed DNA polymerase activity"/>
    <property type="evidence" value="ECO:0007669"/>
    <property type="project" value="UniProtKB-KW"/>
</dbReference>
<gene>
    <name evidence="11" type="ORF">GO738_06440</name>
</gene>
<proteinExistence type="inferred from homology"/>
<dbReference type="Gene3D" id="3.10.150.10">
    <property type="entry name" value="DNA Polymerase III, subunit A, domain 2"/>
    <property type="match status" value="1"/>
</dbReference>
<evidence type="ECO:0008006" key="13">
    <source>
        <dbReference type="Google" id="ProtNLM"/>
    </source>
</evidence>
<dbReference type="InterPro" id="IPR001001">
    <property type="entry name" value="DNA_polIII_beta"/>
</dbReference>
<keyword evidence="4" id="KW-0808">Transferase</keyword>
<feature type="domain" description="DNA polymerase III beta sliding clamp N-terminal" evidence="9">
    <location>
        <begin position="1"/>
        <end position="114"/>
    </location>
</feature>
<organism evidence="11 12">
    <name type="scientific">Gordonibacter urolithinfaciens</name>
    <dbReference type="NCBI Taxonomy" id="1335613"/>
    <lineage>
        <taxon>Bacteria</taxon>
        <taxon>Bacillati</taxon>
        <taxon>Actinomycetota</taxon>
        <taxon>Coriobacteriia</taxon>
        <taxon>Eggerthellales</taxon>
        <taxon>Eggerthellaceae</taxon>
        <taxon>Gordonibacter</taxon>
    </lineage>
</organism>
<dbReference type="Gene3D" id="3.70.10.10">
    <property type="match status" value="1"/>
</dbReference>
<keyword evidence="12" id="KW-1185">Reference proteome</keyword>
<evidence type="ECO:0000256" key="6">
    <source>
        <dbReference type="ARBA" id="ARBA00022705"/>
    </source>
</evidence>
<evidence type="ECO:0000256" key="2">
    <source>
        <dbReference type="ARBA" id="ARBA00010752"/>
    </source>
</evidence>
<evidence type="ECO:0000256" key="1">
    <source>
        <dbReference type="ARBA" id="ARBA00004496"/>
    </source>
</evidence>